<dbReference type="CDD" id="cd16649">
    <property type="entry name" value="mRING-HC-C3HC5_CGRF1-like"/>
    <property type="match status" value="1"/>
</dbReference>
<dbReference type="InterPro" id="IPR013083">
    <property type="entry name" value="Znf_RING/FYVE/PHD"/>
</dbReference>
<dbReference type="Gene3D" id="3.30.40.10">
    <property type="entry name" value="Zinc/RING finger domain, C3HC4 (zinc finger)"/>
    <property type="match status" value="1"/>
</dbReference>
<dbReference type="Proteomes" id="UP000317650">
    <property type="component" value="Chromosome 4"/>
</dbReference>
<dbReference type="AlphaFoldDB" id="A0A4S8KH45"/>
<comment type="caution">
    <text evidence="6">The sequence shown here is derived from an EMBL/GenBank/DDBJ whole genome shotgun (WGS) entry which is preliminary data.</text>
</comment>
<keyword evidence="7" id="KW-1185">Reference proteome</keyword>
<dbReference type="PROSITE" id="PS50089">
    <property type="entry name" value="ZF_RING_2"/>
    <property type="match status" value="1"/>
</dbReference>
<dbReference type="PANTHER" id="PTHR42647:SF12">
    <property type="entry name" value="BOI-RELATED E3 UBIQUITIN-PROTEIN LIGASE 2-RELATED"/>
    <property type="match status" value="1"/>
</dbReference>
<evidence type="ECO:0000313" key="7">
    <source>
        <dbReference type="Proteomes" id="UP000317650"/>
    </source>
</evidence>
<gene>
    <name evidence="6" type="ORF">C4D60_Mb04t35290</name>
</gene>
<keyword evidence="3" id="KW-0862">Zinc</keyword>
<evidence type="ECO:0000259" key="5">
    <source>
        <dbReference type="PROSITE" id="PS50089"/>
    </source>
</evidence>
<protein>
    <recommendedName>
        <fullName evidence="5">RING-type domain-containing protein</fullName>
    </recommendedName>
</protein>
<reference evidence="6 7" key="1">
    <citation type="journal article" date="2019" name="Nat. Plants">
        <title>Genome sequencing of Musa balbisiana reveals subgenome evolution and function divergence in polyploid bananas.</title>
        <authorList>
            <person name="Yao X."/>
        </authorList>
    </citation>
    <scope>NUCLEOTIDE SEQUENCE [LARGE SCALE GENOMIC DNA]</scope>
    <source>
        <strain evidence="7">cv. DH-PKW</strain>
        <tissue evidence="6">Leaves</tissue>
    </source>
</reference>
<evidence type="ECO:0000256" key="1">
    <source>
        <dbReference type="ARBA" id="ARBA00022723"/>
    </source>
</evidence>
<dbReference type="STRING" id="52838.A0A4S8KH45"/>
<dbReference type="InterPro" id="IPR001841">
    <property type="entry name" value="Znf_RING"/>
</dbReference>
<dbReference type="PANTHER" id="PTHR42647">
    <property type="entry name" value="SBP (S-RIBONUCLEASE BINDING PROTEIN) FAMILY PROTEIN"/>
    <property type="match status" value="1"/>
</dbReference>
<dbReference type="GO" id="GO:0043067">
    <property type="term" value="P:regulation of programmed cell death"/>
    <property type="evidence" value="ECO:0007669"/>
    <property type="project" value="TreeGrafter"/>
</dbReference>
<evidence type="ECO:0000313" key="6">
    <source>
        <dbReference type="EMBL" id="THU74619.1"/>
    </source>
</evidence>
<accession>A0A4S8KH45</accession>
<dbReference type="GO" id="GO:0008270">
    <property type="term" value="F:zinc ion binding"/>
    <property type="evidence" value="ECO:0007669"/>
    <property type="project" value="UniProtKB-KW"/>
</dbReference>
<feature type="domain" description="RING-type" evidence="5">
    <location>
        <begin position="191"/>
        <end position="226"/>
    </location>
</feature>
<dbReference type="GO" id="GO:0004842">
    <property type="term" value="F:ubiquitin-protein transferase activity"/>
    <property type="evidence" value="ECO:0007669"/>
    <property type="project" value="TreeGrafter"/>
</dbReference>
<keyword evidence="2 4" id="KW-0863">Zinc-finger</keyword>
<name>A0A4S8KH45_MUSBA</name>
<proteinExistence type="predicted"/>
<evidence type="ECO:0000256" key="3">
    <source>
        <dbReference type="ARBA" id="ARBA00022833"/>
    </source>
</evidence>
<dbReference type="Pfam" id="PF13920">
    <property type="entry name" value="zf-C3HC4_3"/>
    <property type="match status" value="1"/>
</dbReference>
<evidence type="ECO:0000256" key="2">
    <source>
        <dbReference type="ARBA" id="ARBA00022771"/>
    </source>
</evidence>
<organism evidence="6 7">
    <name type="scientific">Musa balbisiana</name>
    <name type="common">Banana</name>
    <dbReference type="NCBI Taxonomy" id="52838"/>
    <lineage>
        <taxon>Eukaryota</taxon>
        <taxon>Viridiplantae</taxon>
        <taxon>Streptophyta</taxon>
        <taxon>Embryophyta</taxon>
        <taxon>Tracheophyta</taxon>
        <taxon>Spermatophyta</taxon>
        <taxon>Magnoliopsida</taxon>
        <taxon>Liliopsida</taxon>
        <taxon>Zingiberales</taxon>
        <taxon>Musaceae</taxon>
        <taxon>Musa</taxon>
    </lineage>
</organism>
<keyword evidence="1" id="KW-0479">Metal-binding</keyword>
<dbReference type="EMBL" id="PYDT01000001">
    <property type="protein sequence ID" value="THU74619.1"/>
    <property type="molecule type" value="Genomic_DNA"/>
</dbReference>
<evidence type="ECO:0000256" key="4">
    <source>
        <dbReference type="PROSITE-ProRule" id="PRU00175"/>
    </source>
</evidence>
<sequence>MCSEIIGSEADQPGTYGLQVGVVPPVADAAVAAAASRKRPRPPSFLGGDGLCYVQQQMFDFDRLVLQHAESVRAELAVRRHGFARRVVAALEEGVLERLKAKEEEIARVGERNWALEERIRRLRVENQVWRDLAQSSEATANVLRANLEHALAAAQVRAEEEATADNAEFCRSGTNEEGEAAVGRGWGTACRSCREREPSVLLLPCRHLCLCAACGPVVDACPVCSCTKNGSVQVNMSRVQER</sequence>